<dbReference type="InterPro" id="IPR001841">
    <property type="entry name" value="Znf_RING"/>
</dbReference>
<organism evidence="3">
    <name type="scientific">viral metagenome</name>
    <dbReference type="NCBI Taxonomy" id="1070528"/>
    <lineage>
        <taxon>unclassified sequences</taxon>
        <taxon>metagenomes</taxon>
        <taxon>organismal metagenomes</taxon>
    </lineage>
</organism>
<feature type="compositionally biased region" description="Basic residues" evidence="1">
    <location>
        <begin position="107"/>
        <end position="120"/>
    </location>
</feature>
<sequence length="335" mass="38896">MTQRGGRKRFNYDTQQYEADPNYPTNQSSILESRALNLLNITPSTINNSSFINSQFYNLDDADKLQVIDLYNKAIKKREFLDKKFKDEGHLHYNKKLKTQVNSLASIKKHSTPKSARTRKISQPSAPSLSSRHHRQPSRAIRQVTQTLAFDDDDDDDDDDMGVDSNQNTSIDEVIEWISTMNIMGGKKKNKKTKKLKNGGMNRRRSRSRAPARERSITPQARRRLPRWDRPLTTRSRSQSRSQSRRRSRRRPRRRSRSRAVSRSPDNKCSICFEHVSKNNKNAFLVDGCNHIFHNNCISPWLEKNTCPNCRKTIDTSRPLINLLFANEPPINQDD</sequence>
<dbReference type="SMART" id="SM00184">
    <property type="entry name" value="RING"/>
    <property type="match status" value="1"/>
</dbReference>
<feature type="compositionally biased region" description="Basic residues" evidence="1">
    <location>
        <begin position="186"/>
        <end position="210"/>
    </location>
</feature>
<protein>
    <recommendedName>
        <fullName evidence="2">RING-type domain-containing protein</fullName>
    </recommendedName>
</protein>
<evidence type="ECO:0000259" key="2">
    <source>
        <dbReference type="PROSITE" id="PS50089"/>
    </source>
</evidence>
<reference evidence="3" key="1">
    <citation type="journal article" date="2020" name="Nature">
        <title>Giant virus diversity and host interactions through global metagenomics.</title>
        <authorList>
            <person name="Schulz F."/>
            <person name="Roux S."/>
            <person name="Paez-Espino D."/>
            <person name="Jungbluth S."/>
            <person name="Walsh D.A."/>
            <person name="Denef V.J."/>
            <person name="McMahon K.D."/>
            <person name="Konstantinidis K.T."/>
            <person name="Eloe-Fadrosh E.A."/>
            <person name="Kyrpides N.C."/>
            <person name="Woyke T."/>
        </authorList>
    </citation>
    <scope>NUCLEOTIDE SEQUENCE</scope>
    <source>
        <strain evidence="3">GVMAG-S-ERX556022-25</strain>
    </source>
</reference>
<dbReference type="PANTHER" id="PTHR22765">
    <property type="entry name" value="RING FINGER AND PROTEASE ASSOCIATED DOMAIN-CONTAINING"/>
    <property type="match status" value="1"/>
</dbReference>
<dbReference type="GO" id="GO:0005737">
    <property type="term" value="C:cytoplasm"/>
    <property type="evidence" value="ECO:0007669"/>
    <property type="project" value="TreeGrafter"/>
</dbReference>
<dbReference type="AlphaFoldDB" id="A0A6C0AWV8"/>
<accession>A0A6C0AWV8</accession>
<dbReference type="InterPro" id="IPR051826">
    <property type="entry name" value="E3_ubiquitin-ligase_domain"/>
</dbReference>
<feature type="compositionally biased region" description="Polar residues" evidence="1">
    <location>
        <begin position="121"/>
        <end position="130"/>
    </location>
</feature>
<evidence type="ECO:0000313" key="3">
    <source>
        <dbReference type="EMBL" id="QHS84417.1"/>
    </source>
</evidence>
<dbReference type="InterPro" id="IPR013083">
    <property type="entry name" value="Znf_RING/FYVE/PHD"/>
</dbReference>
<feature type="region of interest" description="Disordered" evidence="1">
    <location>
        <begin position="102"/>
        <end position="168"/>
    </location>
</feature>
<dbReference type="Gene3D" id="3.30.40.10">
    <property type="entry name" value="Zinc/RING finger domain, C3HC4 (zinc finger)"/>
    <property type="match status" value="1"/>
</dbReference>
<dbReference type="GO" id="GO:0006511">
    <property type="term" value="P:ubiquitin-dependent protein catabolic process"/>
    <property type="evidence" value="ECO:0007669"/>
    <property type="project" value="TreeGrafter"/>
</dbReference>
<proteinExistence type="predicted"/>
<dbReference type="PANTHER" id="PTHR22765:SF416">
    <property type="entry name" value="E3 UBIQUITIN-PROTEIN LIGASE GODZILLA"/>
    <property type="match status" value="1"/>
</dbReference>
<feature type="compositionally biased region" description="Basic residues" evidence="1">
    <location>
        <begin position="243"/>
        <end position="260"/>
    </location>
</feature>
<dbReference type="GO" id="GO:0061630">
    <property type="term" value="F:ubiquitin protein ligase activity"/>
    <property type="evidence" value="ECO:0007669"/>
    <property type="project" value="TreeGrafter"/>
</dbReference>
<dbReference type="EMBL" id="MN738808">
    <property type="protein sequence ID" value="QHS84417.1"/>
    <property type="molecule type" value="Genomic_DNA"/>
</dbReference>
<dbReference type="Pfam" id="PF13639">
    <property type="entry name" value="zf-RING_2"/>
    <property type="match status" value="1"/>
</dbReference>
<dbReference type="SUPFAM" id="SSF57850">
    <property type="entry name" value="RING/U-box"/>
    <property type="match status" value="1"/>
</dbReference>
<name>A0A6C0AWV8_9ZZZZ</name>
<feature type="domain" description="RING-type" evidence="2">
    <location>
        <begin position="269"/>
        <end position="311"/>
    </location>
</feature>
<feature type="region of interest" description="Disordered" evidence="1">
    <location>
        <begin position="182"/>
        <end position="265"/>
    </location>
</feature>
<feature type="compositionally biased region" description="Acidic residues" evidence="1">
    <location>
        <begin position="150"/>
        <end position="162"/>
    </location>
</feature>
<evidence type="ECO:0000256" key="1">
    <source>
        <dbReference type="SAM" id="MobiDB-lite"/>
    </source>
</evidence>
<dbReference type="PROSITE" id="PS50089">
    <property type="entry name" value="ZF_RING_2"/>
    <property type="match status" value="1"/>
</dbReference>